<dbReference type="CDD" id="cd00077">
    <property type="entry name" value="HDc"/>
    <property type="match status" value="1"/>
</dbReference>
<evidence type="ECO:0000313" key="4">
    <source>
        <dbReference type="EMBL" id="BDV42462.1"/>
    </source>
</evidence>
<dbReference type="InterPro" id="IPR006675">
    <property type="entry name" value="HDIG_dom"/>
</dbReference>
<dbReference type="Pfam" id="PF00072">
    <property type="entry name" value="Response_reg"/>
    <property type="match status" value="1"/>
</dbReference>
<dbReference type="PROSITE" id="PS51832">
    <property type="entry name" value="HD_GYP"/>
    <property type="match status" value="1"/>
</dbReference>
<dbReference type="SUPFAM" id="SSF109604">
    <property type="entry name" value="HD-domain/PDEase-like"/>
    <property type="match status" value="1"/>
</dbReference>
<evidence type="ECO:0000259" key="2">
    <source>
        <dbReference type="PROSITE" id="PS50110"/>
    </source>
</evidence>
<keyword evidence="5" id="KW-1185">Reference proteome</keyword>
<dbReference type="PANTHER" id="PTHR45228">
    <property type="entry name" value="CYCLIC DI-GMP PHOSPHODIESTERASE TM_0186-RELATED"/>
    <property type="match status" value="1"/>
</dbReference>
<dbReference type="RefSeq" id="WP_282002929.1">
    <property type="nucleotide sequence ID" value="NZ_AP027151.1"/>
</dbReference>
<dbReference type="SMART" id="SM00471">
    <property type="entry name" value="HDc"/>
    <property type="match status" value="1"/>
</dbReference>
<dbReference type="InterPro" id="IPR011006">
    <property type="entry name" value="CheY-like_superfamily"/>
</dbReference>
<reference evidence="4 5" key="1">
    <citation type="submission" date="2022-12" db="EMBL/GenBank/DDBJ databases">
        <title>Polyphasic characterization of Geotalea uranireducens NIT-SL11 newly isolated from a complex of sewage sludge and microbially reduced graphene oxide.</title>
        <authorList>
            <person name="Xie L."/>
            <person name="Yoshida N."/>
            <person name="Meng L."/>
        </authorList>
    </citation>
    <scope>NUCLEOTIDE SEQUENCE [LARGE SCALE GENOMIC DNA]</scope>
    <source>
        <strain evidence="4 5">NIT-SL11</strain>
    </source>
</reference>
<dbReference type="InterPro" id="IPR003607">
    <property type="entry name" value="HD/PDEase_dom"/>
</dbReference>
<feature type="domain" description="Response regulatory" evidence="2">
    <location>
        <begin position="4"/>
        <end position="119"/>
    </location>
</feature>
<protein>
    <submittedName>
        <fullName evidence="4">Two-component system response regulator</fullName>
    </submittedName>
</protein>
<gene>
    <name evidence="4" type="ORF">GURASL_13850</name>
</gene>
<name>A0ABM8EJ32_9BACT</name>
<dbReference type="PANTHER" id="PTHR45228:SF8">
    <property type="entry name" value="TWO-COMPONENT RESPONSE REGULATOR-RELATED"/>
    <property type="match status" value="1"/>
</dbReference>
<dbReference type="Gene3D" id="1.10.3210.10">
    <property type="entry name" value="Hypothetical protein af1432"/>
    <property type="match status" value="1"/>
</dbReference>
<dbReference type="SUPFAM" id="SSF52172">
    <property type="entry name" value="CheY-like"/>
    <property type="match status" value="1"/>
</dbReference>
<dbReference type="InterPro" id="IPR001789">
    <property type="entry name" value="Sig_transdc_resp-reg_receiver"/>
</dbReference>
<dbReference type="InterPro" id="IPR037522">
    <property type="entry name" value="HD_GYP_dom"/>
</dbReference>
<dbReference type="Proteomes" id="UP001317705">
    <property type="component" value="Chromosome"/>
</dbReference>
<dbReference type="SMART" id="SM00448">
    <property type="entry name" value="REC"/>
    <property type="match status" value="1"/>
</dbReference>
<dbReference type="EMBL" id="AP027151">
    <property type="protein sequence ID" value="BDV42462.1"/>
    <property type="molecule type" value="Genomic_DNA"/>
</dbReference>
<feature type="modified residue" description="4-aspartylphosphate" evidence="1">
    <location>
        <position position="53"/>
    </location>
</feature>
<evidence type="ECO:0000256" key="1">
    <source>
        <dbReference type="PROSITE-ProRule" id="PRU00169"/>
    </source>
</evidence>
<evidence type="ECO:0000313" key="5">
    <source>
        <dbReference type="Proteomes" id="UP001317705"/>
    </source>
</evidence>
<sequence>MMESVLFVDDEAMVLEYLGCLFRNEGVKVLLANDGAEALEIVRREEVAVLVTDYLLPVIDGLELIARVKTLSVATVPILMSGITDLPAFLEQQQPEPLFCHFEKPWKGPEMVSAVREGVKRFRELRNRKRREECLIHSLGRLIERKDGWTKGHCDRVADYALLIADALQLSEQERQEIQQGSWLHDCGKIRVPALILNAERRLTDEEFAVIKMHPLWGVEIAGRSRLPERVINIVQSHHERLDGLGYPHGLAGREIPLEARIVAIADIYDALSSDRPYRPAFPAETARNMVAQMAGSALDPELVRLFFLQLDSQQRAGQPAHAVMLPGCRGGRCGDYPDCVNRPVADAELVA</sequence>
<evidence type="ECO:0000259" key="3">
    <source>
        <dbReference type="PROSITE" id="PS51832"/>
    </source>
</evidence>
<accession>A0ABM8EJ32</accession>
<keyword evidence="1" id="KW-0597">Phosphoprotein</keyword>
<feature type="domain" description="HD-GYP" evidence="3">
    <location>
        <begin position="128"/>
        <end position="323"/>
    </location>
</feature>
<proteinExistence type="predicted"/>
<dbReference type="Gene3D" id="3.40.50.2300">
    <property type="match status" value="1"/>
</dbReference>
<dbReference type="Pfam" id="PF13487">
    <property type="entry name" value="HD_5"/>
    <property type="match status" value="1"/>
</dbReference>
<dbReference type="PROSITE" id="PS50110">
    <property type="entry name" value="RESPONSE_REGULATORY"/>
    <property type="match status" value="1"/>
</dbReference>
<dbReference type="InterPro" id="IPR052020">
    <property type="entry name" value="Cyclic_di-GMP/3'3'-cGAMP_PDE"/>
</dbReference>
<dbReference type="NCBIfam" id="TIGR00277">
    <property type="entry name" value="HDIG"/>
    <property type="match status" value="1"/>
</dbReference>
<organism evidence="4 5">
    <name type="scientific">Geotalea uraniireducens</name>
    <dbReference type="NCBI Taxonomy" id="351604"/>
    <lineage>
        <taxon>Bacteria</taxon>
        <taxon>Pseudomonadati</taxon>
        <taxon>Thermodesulfobacteriota</taxon>
        <taxon>Desulfuromonadia</taxon>
        <taxon>Geobacterales</taxon>
        <taxon>Geobacteraceae</taxon>
        <taxon>Geotalea</taxon>
    </lineage>
</organism>